<organism evidence="1">
    <name type="scientific">Arundo donax</name>
    <name type="common">Giant reed</name>
    <name type="synonym">Donax arundinaceus</name>
    <dbReference type="NCBI Taxonomy" id="35708"/>
    <lineage>
        <taxon>Eukaryota</taxon>
        <taxon>Viridiplantae</taxon>
        <taxon>Streptophyta</taxon>
        <taxon>Embryophyta</taxon>
        <taxon>Tracheophyta</taxon>
        <taxon>Spermatophyta</taxon>
        <taxon>Magnoliopsida</taxon>
        <taxon>Liliopsida</taxon>
        <taxon>Poales</taxon>
        <taxon>Poaceae</taxon>
        <taxon>PACMAD clade</taxon>
        <taxon>Arundinoideae</taxon>
        <taxon>Arundineae</taxon>
        <taxon>Arundo</taxon>
    </lineage>
</organism>
<evidence type="ECO:0000313" key="1">
    <source>
        <dbReference type="EMBL" id="JAE20988.1"/>
    </source>
</evidence>
<protein>
    <submittedName>
        <fullName evidence="1">Uncharacterized protein</fullName>
    </submittedName>
</protein>
<sequence length="40" mass="4714">MPMAAAAPFVDRMILSQFYLSKFLDFFLKRCKFIQQKKPG</sequence>
<dbReference type="EMBL" id="GBRH01176908">
    <property type="protein sequence ID" value="JAE20988.1"/>
    <property type="molecule type" value="Transcribed_RNA"/>
</dbReference>
<reference evidence="1" key="1">
    <citation type="submission" date="2014-09" db="EMBL/GenBank/DDBJ databases">
        <authorList>
            <person name="Magalhaes I.L.F."/>
            <person name="Oliveira U."/>
            <person name="Santos F.R."/>
            <person name="Vidigal T.H.D.A."/>
            <person name="Brescovit A.D."/>
            <person name="Santos A.J."/>
        </authorList>
    </citation>
    <scope>NUCLEOTIDE SEQUENCE</scope>
    <source>
        <tissue evidence="1">Shoot tissue taken approximately 20 cm above the soil surface</tissue>
    </source>
</reference>
<dbReference type="AlphaFoldDB" id="A0A0A9GJZ0"/>
<accession>A0A0A9GJZ0</accession>
<reference evidence="1" key="2">
    <citation type="journal article" date="2015" name="Data Brief">
        <title>Shoot transcriptome of the giant reed, Arundo donax.</title>
        <authorList>
            <person name="Barrero R.A."/>
            <person name="Guerrero F.D."/>
            <person name="Moolhuijzen P."/>
            <person name="Goolsby J.A."/>
            <person name="Tidwell J."/>
            <person name="Bellgard S.E."/>
            <person name="Bellgard M.I."/>
        </authorList>
    </citation>
    <scope>NUCLEOTIDE SEQUENCE</scope>
    <source>
        <tissue evidence="1">Shoot tissue taken approximately 20 cm above the soil surface</tissue>
    </source>
</reference>
<proteinExistence type="predicted"/>
<name>A0A0A9GJZ0_ARUDO</name>